<organism evidence="1 2">
    <name type="scientific">Jatrophihabitans endophyticus</name>
    <dbReference type="NCBI Taxonomy" id="1206085"/>
    <lineage>
        <taxon>Bacteria</taxon>
        <taxon>Bacillati</taxon>
        <taxon>Actinomycetota</taxon>
        <taxon>Actinomycetes</taxon>
        <taxon>Jatrophihabitantales</taxon>
        <taxon>Jatrophihabitantaceae</taxon>
        <taxon>Jatrophihabitans</taxon>
    </lineage>
</organism>
<dbReference type="AlphaFoldDB" id="A0A1M5CWP4"/>
<evidence type="ECO:0000313" key="1">
    <source>
        <dbReference type="EMBL" id="SHF58872.1"/>
    </source>
</evidence>
<proteinExistence type="predicted"/>
<reference evidence="2" key="1">
    <citation type="submission" date="2016-11" db="EMBL/GenBank/DDBJ databases">
        <authorList>
            <person name="Varghese N."/>
            <person name="Submissions S."/>
        </authorList>
    </citation>
    <scope>NUCLEOTIDE SEQUENCE [LARGE SCALE GENOMIC DNA]</scope>
    <source>
        <strain evidence="2">DSM 45627</strain>
    </source>
</reference>
<dbReference type="Proteomes" id="UP000186132">
    <property type="component" value="Unassembled WGS sequence"/>
</dbReference>
<accession>A0A1M5CWP4</accession>
<name>A0A1M5CWP4_9ACTN</name>
<sequence>MKTGAADSAWLRSVYSYNDDSFDGLILVTADVGARNAAREISEGSAPRIASNLDELRHLLDEEQSVATLEQADKFRTAVQTKIDTPEDLHYLADLGPRNWWSPAALDRDFRSDWEQQETDIASVGAVEIVGSATYDPWSDAVTGRVRVPVTIEEQYARQDASGDSPEYLFVTYNASVEAGVTVYLNTTREADAVVDDEFAVVRLAVDDDSVDQFNF</sequence>
<dbReference type="EMBL" id="FQVU01000001">
    <property type="protein sequence ID" value="SHF58872.1"/>
    <property type="molecule type" value="Genomic_DNA"/>
</dbReference>
<evidence type="ECO:0000313" key="2">
    <source>
        <dbReference type="Proteomes" id="UP000186132"/>
    </source>
</evidence>
<keyword evidence="2" id="KW-1185">Reference proteome</keyword>
<gene>
    <name evidence="1" type="ORF">SAMN05443575_0373</name>
</gene>
<protein>
    <submittedName>
        <fullName evidence="1">Uncharacterized protein</fullName>
    </submittedName>
</protein>